<sequence length="134" mass="15090">METAITDLLVFAARLLVHSYAVVNHVEAGQQPLCRFRYVVINLEVCVVMSHHHCSASKLTKAWPKLTRGNKKLERAWFEALRRRRPELAVLVPQKQKRRSRDSYSDTKTGDSSATSCSSDVDKDGSDEADSDNS</sequence>
<feature type="chain" id="PRO_5039894957" description="Secreted protein" evidence="2">
    <location>
        <begin position="29"/>
        <end position="134"/>
    </location>
</feature>
<evidence type="ECO:0000256" key="1">
    <source>
        <dbReference type="SAM" id="MobiDB-lite"/>
    </source>
</evidence>
<dbReference type="EMBL" id="JABSTU010000007">
    <property type="protein sequence ID" value="KAH8026276.1"/>
    <property type="molecule type" value="Genomic_DNA"/>
</dbReference>
<evidence type="ECO:0000313" key="4">
    <source>
        <dbReference type="Proteomes" id="UP000821866"/>
    </source>
</evidence>
<accession>A0A9J6DW32</accession>
<reference evidence="3" key="2">
    <citation type="submission" date="2021-09" db="EMBL/GenBank/DDBJ databases">
        <authorList>
            <person name="Jia N."/>
            <person name="Wang J."/>
            <person name="Shi W."/>
            <person name="Du L."/>
            <person name="Sun Y."/>
            <person name="Zhan W."/>
            <person name="Jiang J."/>
            <person name="Wang Q."/>
            <person name="Zhang B."/>
            <person name="Ji P."/>
            <person name="Sakyi L.B."/>
            <person name="Cui X."/>
            <person name="Yuan T."/>
            <person name="Jiang B."/>
            <person name="Yang W."/>
            <person name="Lam T.T.-Y."/>
            <person name="Chang Q."/>
            <person name="Ding S."/>
            <person name="Wang X."/>
            <person name="Zhu J."/>
            <person name="Ruan X."/>
            <person name="Zhao L."/>
            <person name="Wei J."/>
            <person name="Que T."/>
            <person name="Du C."/>
            <person name="Cheng J."/>
            <person name="Dai P."/>
            <person name="Han X."/>
            <person name="Huang E."/>
            <person name="Gao Y."/>
            <person name="Liu J."/>
            <person name="Shao H."/>
            <person name="Ye R."/>
            <person name="Li L."/>
            <person name="Wei W."/>
            <person name="Wang X."/>
            <person name="Wang C."/>
            <person name="Huo Q."/>
            <person name="Li W."/>
            <person name="Guo W."/>
            <person name="Chen H."/>
            <person name="Chen S."/>
            <person name="Zhou L."/>
            <person name="Zhou L."/>
            <person name="Ni X."/>
            <person name="Tian J."/>
            <person name="Zhou Y."/>
            <person name="Sheng Y."/>
            <person name="Liu T."/>
            <person name="Pan Y."/>
            <person name="Xia L."/>
            <person name="Li J."/>
            <person name="Zhao F."/>
            <person name="Cao W."/>
        </authorList>
    </citation>
    <scope>NUCLEOTIDE SEQUENCE</scope>
    <source>
        <strain evidence="3">Rmic-2018</strain>
        <tissue evidence="3">Larvae</tissue>
    </source>
</reference>
<dbReference type="Proteomes" id="UP000821866">
    <property type="component" value="Unassembled WGS sequence"/>
</dbReference>
<gene>
    <name evidence="3" type="ORF">HPB51_017814</name>
</gene>
<feature type="signal peptide" evidence="2">
    <location>
        <begin position="1"/>
        <end position="28"/>
    </location>
</feature>
<proteinExistence type="predicted"/>
<keyword evidence="2" id="KW-0732">Signal</keyword>
<evidence type="ECO:0008006" key="5">
    <source>
        <dbReference type="Google" id="ProtNLM"/>
    </source>
</evidence>
<organism evidence="3 4">
    <name type="scientific">Rhipicephalus microplus</name>
    <name type="common">Cattle tick</name>
    <name type="synonym">Boophilus microplus</name>
    <dbReference type="NCBI Taxonomy" id="6941"/>
    <lineage>
        <taxon>Eukaryota</taxon>
        <taxon>Metazoa</taxon>
        <taxon>Ecdysozoa</taxon>
        <taxon>Arthropoda</taxon>
        <taxon>Chelicerata</taxon>
        <taxon>Arachnida</taxon>
        <taxon>Acari</taxon>
        <taxon>Parasitiformes</taxon>
        <taxon>Ixodida</taxon>
        <taxon>Ixodoidea</taxon>
        <taxon>Ixodidae</taxon>
        <taxon>Rhipicephalinae</taxon>
        <taxon>Rhipicephalus</taxon>
        <taxon>Boophilus</taxon>
    </lineage>
</organism>
<dbReference type="AlphaFoldDB" id="A0A9J6DW32"/>
<reference evidence="3" key="1">
    <citation type="journal article" date="2020" name="Cell">
        <title>Large-Scale Comparative Analyses of Tick Genomes Elucidate Their Genetic Diversity and Vector Capacities.</title>
        <authorList>
            <consortium name="Tick Genome and Microbiome Consortium (TIGMIC)"/>
            <person name="Jia N."/>
            <person name="Wang J."/>
            <person name="Shi W."/>
            <person name="Du L."/>
            <person name="Sun Y."/>
            <person name="Zhan W."/>
            <person name="Jiang J.F."/>
            <person name="Wang Q."/>
            <person name="Zhang B."/>
            <person name="Ji P."/>
            <person name="Bell-Sakyi L."/>
            <person name="Cui X.M."/>
            <person name="Yuan T.T."/>
            <person name="Jiang B.G."/>
            <person name="Yang W.F."/>
            <person name="Lam T.T."/>
            <person name="Chang Q.C."/>
            <person name="Ding S.J."/>
            <person name="Wang X.J."/>
            <person name="Zhu J.G."/>
            <person name="Ruan X.D."/>
            <person name="Zhao L."/>
            <person name="Wei J.T."/>
            <person name="Ye R.Z."/>
            <person name="Que T.C."/>
            <person name="Du C.H."/>
            <person name="Zhou Y.H."/>
            <person name="Cheng J.X."/>
            <person name="Dai P.F."/>
            <person name="Guo W.B."/>
            <person name="Han X.H."/>
            <person name="Huang E.J."/>
            <person name="Li L.F."/>
            <person name="Wei W."/>
            <person name="Gao Y.C."/>
            <person name="Liu J.Z."/>
            <person name="Shao H.Z."/>
            <person name="Wang X."/>
            <person name="Wang C.C."/>
            <person name="Yang T.C."/>
            <person name="Huo Q.B."/>
            <person name="Li W."/>
            <person name="Chen H.Y."/>
            <person name="Chen S.E."/>
            <person name="Zhou L.G."/>
            <person name="Ni X.B."/>
            <person name="Tian J.H."/>
            <person name="Sheng Y."/>
            <person name="Liu T."/>
            <person name="Pan Y.S."/>
            <person name="Xia L.Y."/>
            <person name="Li J."/>
            <person name="Zhao F."/>
            <person name="Cao W.C."/>
        </authorList>
    </citation>
    <scope>NUCLEOTIDE SEQUENCE</scope>
    <source>
        <strain evidence="3">Rmic-2018</strain>
    </source>
</reference>
<evidence type="ECO:0000313" key="3">
    <source>
        <dbReference type="EMBL" id="KAH8026276.1"/>
    </source>
</evidence>
<keyword evidence="4" id="KW-1185">Reference proteome</keyword>
<comment type="caution">
    <text evidence="3">The sequence shown here is derived from an EMBL/GenBank/DDBJ whole genome shotgun (WGS) entry which is preliminary data.</text>
</comment>
<dbReference type="VEuPathDB" id="VectorBase:LOC119169655"/>
<protein>
    <recommendedName>
        <fullName evidence="5">Secreted protein</fullName>
    </recommendedName>
</protein>
<evidence type="ECO:0000256" key="2">
    <source>
        <dbReference type="SAM" id="SignalP"/>
    </source>
</evidence>
<feature type="region of interest" description="Disordered" evidence="1">
    <location>
        <begin position="89"/>
        <end position="134"/>
    </location>
</feature>
<feature type="compositionally biased region" description="Polar residues" evidence="1">
    <location>
        <begin position="110"/>
        <end position="119"/>
    </location>
</feature>
<name>A0A9J6DW32_RHIMP</name>